<dbReference type="AlphaFoldDB" id="A0A9Q1BRY3"/>
<proteinExistence type="predicted"/>
<evidence type="ECO:0000313" key="3">
    <source>
        <dbReference type="EMBL" id="KAJ8031660.1"/>
    </source>
</evidence>
<dbReference type="OrthoDB" id="191139at2759"/>
<evidence type="ECO:0000256" key="2">
    <source>
        <dbReference type="SAM" id="MobiDB-lite"/>
    </source>
</evidence>
<evidence type="ECO:0000313" key="4">
    <source>
        <dbReference type="Proteomes" id="UP001152320"/>
    </source>
</evidence>
<organism evidence="3 4">
    <name type="scientific">Holothuria leucospilota</name>
    <name type="common">Black long sea cucumber</name>
    <name type="synonym">Mertensiothuria leucospilota</name>
    <dbReference type="NCBI Taxonomy" id="206669"/>
    <lineage>
        <taxon>Eukaryota</taxon>
        <taxon>Metazoa</taxon>
        <taxon>Echinodermata</taxon>
        <taxon>Eleutherozoa</taxon>
        <taxon>Echinozoa</taxon>
        <taxon>Holothuroidea</taxon>
        <taxon>Aspidochirotacea</taxon>
        <taxon>Aspidochirotida</taxon>
        <taxon>Holothuriidae</taxon>
        <taxon>Holothuria</taxon>
    </lineage>
</organism>
<dbReference type="GO" id="GO:0016491">
    <property type="term" value="F:oxidoreductase activity"/>
    <property type="evidence" value="ECO:0007669"/>
    <property type="project" value="UniProtKB-KW"/>
</dbReference>
<keyword evidence="4" id="KW-1185">Reference proteome</keyword>
<reference evidence="3" key="1">
    <citation type="submission" date="2021-10" db="EMBL/GenBank/DDBJ databases">
        <title>Tropical sea cucumber genome reveals ecological adaptation and Cuvierian tubules defense mechanism.</title>
        <authorList>
            <person name="Chen T."/>
        </authorList>
    </citation>
    <scope>NUCLEOTIDE SEQUENCE</scope>
    <source>
        <strain evidence="3">Nanhai2018</strain>
        <tissue evidence="3">Muscle</tissue>
    </source>
</reference>
<feature type="region of interest" description="Disordered" evidence="2">
    <location>
        <begin position="447"/>
        <end position="520"/>
    </location>
</feature>
<name>A0A9Q1BRY3_HOLLE</name>
<comment type="caution">
    <text evidence="3">The sequence shown here is derived from an EMBL/GenBank/DDBJ whole genome shotgun (WGS) entry which is preliminary data.</text>
</comment>
<gene>
    <name evidence="3" type="ORF">HOLleu_24920</name>
</gene>
<keyword evidence="1" id="KW-0560">Oxidoreductase</keyword>
<sequence length="520" mass="56888">MGAKLSVQEKEVPGEKTFIVTGANTGIGYITAKKIAQFGGRVIIACRSEEKAKQAIEQMQEENRQEVRAKRKAEKEEAAKQKQKEEAAAAAAAAKEKEEQERKKKEEAKAAAAAAEKAKEGEEKKEEGGEKTEEAAEKPAEEGAKEEEKPAEEGAKEEEKPAEEGAKEEEKPAEEGAKEDAKPEEGAKGEEGAKAEEEPEEEIPELKLQFMVLDLASFKSTLDFVKQYKESGLPLNCLICNAGFIAPSKVLTSDGLESSFQVNYLSHFLLTLHLLPLLKASGPNPRIINVSSSGHKMAEGVNLDNIQGQKSYTQMKFYGNSKLFQIMNMYTLSAKLKDTGIDIFTVHPGMVDTQFGRGYSGIAKALSFLQKGFGRNWNDGAATTLTAVLDEQYNGKSPLYFANCKPAQSSNLSRNEEKQNTLWRYSLELLREYLDDTILSEVGETLESIQPKEPEPEPEPEAAAGGDAENKKEGEEETKEEGEKEEEAGGGDAGASGDAEQKEEKKEETEGDKGGEQKEE</sequence>
<accession>A0A9Q1BRY3</accession>
<dbReference type="InterPro" id="IPR036291">
    <property type="entry name" value="NAD(P)-bd_dom_sf"/>
</dbReference>
<dbReference type="Proteomes" id="UP001152320">
    <property type="component" value="Chromosome 12"/>
</dbReference>
<dbReference type="EMBL" id="JAIZAY010000012">
    <property type="protein sequence ID" value="KAJ8031660.1"/>
    <property type="molecule type" value="Genomic_DNA"/>
</dbReference>
<feature type="compositionally biased region" description="Basic and acidic residues" evidence="2">
    <location>
        <begin position="94"/>
        <end position="109"/>
    </location>
</feature>
<feature type="compositionally biased region" description="Basic and acidic residues" evidence="2">
    <location>
        <begin position="116"/>
        <end position="196"/>
    </location>
</feature>
<dbReference type="Pfam" id="PF00106">
    <property type="entry name" value="adh_short"/>
    <property type="match status" value="2"/>
</dbReference>
<feature type="compositionally biased region" description="Basic and acidic residues" evidence="2">
    <location>
        <begin position="499"/>
        <end position="520"/>
    </location>
</feature>
<feature type="compositionally biased region" description="Basic and acidic residues" evidence="2">
    <location>
        <begin position="61"/>
        <end position="87"/>
    </location>
</feature>
<dbReference type="InterPro" id="IPR002347">
    <property type="entry name" value="SDR_fam"/>
</dbReference>
<dbReference type="PANTHER" id="PTHR43157:SF31">
    <property type="entry name" value="PHOSPHATIDYLINOSITOL-GLYCAN BIOSYNTHESIS CLASS F PROTEIN"/>
    <property type="match status" value="1"/>
</dbReference>
<dbReference type="PANTHER" id="PTHR43157">
    <property type="entry name" value="PHOSPHATIDYLINOSITOL-GLYCAN BIOSYNTHESIS CLASS F PROTEIN-RELATED"/>
    <property type="match status" value="1"/>
</dbReference>
<dbReference type="Gene3D" id="3.40.50.720">
    <property type="entry name" value="NAD(P)-binding Rossmann-like Domain"/>
    <property type="match status" value="2"/>
</dbReference>
<feature type="region of interest" description="Disordered" evidence="2">
    <location>
        <begin position="52"/>
        <end position="203"/>
    </location>
</feature>
<dbReference type="SUPFAM" id="SSF51735">
    <property type="entry name" value="NAD(P)-binding Rossmann-fold domains"/>
    <property type="match status" value="1"/>
</dbReference>
<feature type="compositionally biased region" description="Acidic residues" evidence="2">
    <location>
        <begin position="475"/>
        <end position="489"/>
    </location>
</feature>
<evidence type="ECO:0000256" key="1">
    <source>
        <dbReference type="ARBA" id="ARBA00023002"/>
    </source>
</evidence>
<protein>
    <submittedName>
        <fullName evidence="3">Short-chain dehydrogenase TIC 32, chloroplastic</fullName>
    </submittedName>
</protein>